<proteinExistence type="predicted"/>
<accession>A0A9D3XJV9</accession>
<dbReference type="Proteomes" id="UP000827986">
    <property type="component" value="Unassembled WGS sequence"/>
</dbReference>
<gene>
    <name evidence="1" type="ORF">KIL84_002085</name>
</gene>
<comment type="caution">
    <text evidence="1">The sequence shown here is derived from an EMBL/GenBank/DDBJ whole genome shotgun (WGS) entry which is preliminary data.</text>
</comment>
<dbReference type="AlphaFoldDB" id="A0A9D3XJV9"/>
<protein>
    <submittedName>
        <fullName evidence="1">Uncharacterized protein</fullName>
    </submittedName>
</protein>
<organism evidence="1 2">
    <name type="scientific">Mauremys mutica</name>
    <name type="common">yellowpond turtle</name>
    <dbReference type="NCBI Taxonomy" id="74926"/>
    <lineage>
        <taxon>Eukaryota</taxon>
        <taxon>Metazoa</taxon>
        <taxon>Chordata</taxon>
        <taxon>Craniata</taxon>
        <taxon>Vertebrata</taxon>
        <taxon>Euteleostomi</taxon>
        <taxon>Archelosauria</taxon>
        <taxon>Testudinata</taxon>
        <taxon>Testudines</taxon>
        <taxon>Cryptodira</taxon>
        <taxon>Durocryptodira</taxon>
        <taxon>Testudinoidea</taxon>
        <taxon>Geoemydidae</taxon>
        <taxon>Geoemydinae</taxon>
        <taxon>Mauremys</taxon>
    </lineage>
</organism>
<keyword evidence="2" id="KW-1185">Reference proteome</keyword>
<dbReference type="EMBL" id="JAHDVG010000469">
    <property type="protein sequence ID" value="KAH1181151.1"/>
    <property type="molecule type" value="Genomic_DNA"/>
</dbReference>
<name>A0A9D3XJV9_9SAUR</name>
<sequence>MGRFLTSGMQLYLDLQHSCGRASIASERGGLDHIVDQSRALRVGWNDGAGGRVLDRSSSVGTYARDPSCLAHVLGCLNSLDTNVAELERLAGFRAFSAWDLVAGF</sequence>
<evidence type="ECO:0000313" key="2">
    <source>
        <dbReference type="Proteomes" id="UP000827986"/>
    </source>
</evidence>
<evidence type="ECO:0000313" key="1">
    <source>
        <dbReference type="EMBL" id="KAH1181151.1"/>
    </source>
</evidence>
<reference evidence="1" key="1">
    <citation type="submission" date="2021-09" db="EMBL/GenBank/DDBJ databases">
        <title>The genome of Mauremys mutica provides insights into the evolution of semi-aquatic lifestyle.</title>
        <authorList>
            <person name="Gong S."/>
            <person name="Gao Y."/>
        </authorList>
    </citation>
    <scope>NUCLEOTIDE SEQUENCE</scope>
    <source>
        <strain evidence="1">MM-2020</strain>
        <tissue evidence="1">Muscle</tissue>
    </source>
</reference>